<dbReference type="GO" id="GO:0005829">
    <property type="term" value="C:cytosol"/>
    <property type="evidence" value="ECO:0007669"/>
    <property type="project" value="TreeGrafter"/>
</dbReference>
<evidence type="ECO:0000259" key="5">
    <source>
        <dbReference type="Pfam" id="PF01979"/>
    </source>
</evidence>
<proteinExistence type="predicted"/>
<dbReference type="InterPro" id="IPR011059">
    <property type="entry name" value="Metal-dep_hydrolase_composite"/>
</dbReference>
<dbReference type="AlphaFoldDB" id="A0A2K9ARK1"/>
<keyword evidence="4" id="KW-0862">Zinc</keyword>
<keyword evidence="2" id="KW-0479">Metal-binding</keyword>
<dbReference type="InterPro" id="IPR010252">
    <property type="entry name" value="HutF"/>
</dbReference>
<comment type="cofactor">
    <cofactor evidence="1">
        <name>Zn(2+)</name>
        <dbReference type="ChEBI" id="CHEBI:29105"/>
    </cofactor>
</comment>
<evidence type="ECO:0000313" key="7">
    <source>
        <dbReference type="EMBL" id="AUD79043.1"/>
    </source>
</evidence>
<dbReference type="SUPFAM" id="SSF51556">
    <property type="entry name" value="Metallo-dependent hydrolases"/>
    <property type="match status" value="1"/>
</dbReference>
<dbReference type="OrthoDB" id="9796020at2"/>
<dbReference type="GO" id="GO:0019239">
    <property type="term" value="F:deaminase activity"/>
    <property type="evidence" value="ECO:0007669"/>
    <property type="project" value="TreeGrafter"/>
</dbReference>
<dbReference type="InterPro" id="IPR006680">
    <property type="entry name" value="Amidohydro-rel"/>
</dbReference>
<name>A0A2K9ARK1_9GAMM</name>
<evidence type="ECO:0000256" key="1">
    <source>
        <dbReference type="ARBA" id="ARBA00001947"/>
    </source>
</evidence>
<dbReference type="NCBIfam" id="NF006681">
    <property type="entry name" value="PRK09229.1-2"/>
    <property type="match status" value="1"/>
</dbReference>
<dbReference type="InterPro" id="IPR032466">
    <property type="entry name" value="Metal_Hydrolase"/>
</dbReference>
<dbReference type="NCBIfam" id="TIGR02022">
    <property type="entry name" value="hutF"/>
    <property type="match status" value="1"/>
</dbReference>
<gene>
    <name evidence="7" type="ORF">CW740_07190</name>
</gene>
<dbReference type="Gene3D" id="3.20.20.140">
    <property type="entry name" value="Metal-dependent hydrolases"/>
    <property type="match status" value="1"/>
</dbReference>
<evidence type="ECO:0000256" key="3">
    <source>
        <dbReference type="ARBA" id="ARBA00022801"/>
    </source>
</evidence>
<keyword evidence="3" id="KW-0378">Hydrolase</keyword>
<dbReference type="KEGG" id="kpd:CW740_07190"/>
<dbReference type="PANTHER" id="PTHR11271:SF48">
    <property type="entry name" value="AMIDOHYDROLASE-RELATED DOMAIN-CONTAINING PROTEIN"/>
    <property type="match status" value="1"/>
</dbReference>
<evidence type="ECO:0000256" key="4">
    <source>
        <dbReference type="ARBA" id="ARBA00022833"/>
    </source>
</evidence>
<dbReference type="InterPro" id="IPR055156">
    <property type="entry name" value="HutF-like_N"/>
</dbReference>
<dbReference type="Pfam" id="PF22429">
    <property type="entry name" value="HutF_N"/>
    <property type="match status" value="1"/>
</dbReference>
<protein>
    <submittedName>
        <fullName evidence="7">Formimidoylglutamate deiminase</fullName>
    </submittedName>
</protein>
<sequence length="499" mass="56333">MNKVIKGFSFWLAHIMIPFLTKINRQVDPSMTSNTEKHIFAKQALTDSGWANDVLIKVDCNGVILELKPDTQLEADFSGTRLHGAIIPGLPNSHSHAFQWAMAGLGEKSGKGGDSFWTWRQAMYGFVDAIQPEDLQAIASALYMQMLKAGYTSVGEFHYLHHDISGNLYANPAEMSQRIFESAKESGINLTLLPVFYRYSGFGDLEPNSGQKRFIHDQDAYATLLNKVSQLSNQYQQSFGIAPHSLRAVNGNDLEFAINHLNSLNDKAPIHIHIAEQMKEVNDCLEFHDKRPVEWLTEQCDVNERWCLVHATHMTIEEIKSVAASKAVVAICTTTEANLGDGFFPMLDYKQHQGRWSVGSDSHISVDAVEELRWLEYQQRLSQQSRTVLVEKEFSSNGIWLWQQAARSGAQSLGQKTGVIRVGCQADFIELSPDSFALMGKEEDQLMDAFIFNHQFSNEAIRSVWAKGECQVENGIHRNEEEIRKAYSKTINRLRQCIN</sequence>
<dbReference type="Proteomes" id="UP000232693">
    <property type="component" value="Chromosome"/>
</dbReference>
<feature type="domain" description="Formimidoylglutamate deiminase N-terminal" evidence="6">
    <location>
        <begin position="38"/>
        <end position="75"/>
    </location>
</feature>
<dbReference type="EMBL" id="CP025120">
    <property type="protein sequence ID" value="AUD79043.1"/>
    <property type="molecule type" value="Genomic_DNA"/>
</dbReference>
<dbReference type="SUPFAM" id="SSF51338">
    <property type="entry name" value="Composite domain of metallo-dependent hydrolases"/>
    <property type="match status" value="1"/>
</dbReference>
<dbReference type="GO" id="GO:0046872">
    <property type="term" value="F:metal ion binding"/>
    <property type="evidence" value="ECO:0007669"/>
    <property type="project" value="UniProtKB-KW"/>
</dbReference>
<dbReference type="Gene3D" id="2.30.40.10">
    <property type="entry name" value="Urease, subunit C, domain 1"/>
    <property type="match status" value="1"/>
</dbReference>
<dbReference type="InterPro" id="IPR051607">
    <property type="entry name" value="Metallo-dep_hydrolases"/>
</dbReference>
<evidence type="ECO:0000259" key="6">
    <source>
        <dbReference type="Pfam" id="PF22429"/>
    </source>
</evidence>
<keyword evidence="8" id="KW-1185">Reference proteome</keyword>
<evidence type="ECO:0000313" key="8">
    <source>
        <dbReference type="Proteomes" id="UP000232693"/>
    </source>
</evidence>
<dbReference type="NCBIfam" id="NF006684">
    <property type="entry name" value="PRK09229.1-5"/>
    <property type="match status" value="1"/>
</dbReference>
<organism evidence="7 8">
    <name type="scientific">Kangiella profundi</name>
    <dbReference type="NCBI Taxonomy" id="1561924"/>
    <lineage>
        <taxon>Bacteria</taxon>
        <taxon>Pseudomonadati</taxon>
        <taxon>Pseudomonadota</taxon>
        <taxon>Gammaproteobacteria</taxon>
        <taxon>Kangiellales</taxon>
        <taxon>Kangiellaceae</taxon>
        <taxon>Kangiella</taxon>
    </lineage>
</organism>
<feature type="domain" description="Amidohydrolase-related" evidence="5">
    <location>
        <begin position="86"/>
        <end position="468"/>
    </location>
</feature>
<dbReference type="PANTHER" id="PTHR11271">
    <property type="entry name" value="GUANINE DEAMINASE"/>
    <property type="match status" value="1"/>
</dbReference>
<accession>A0A2K9ARK1</accession>
<reference evidence="7 8" key="1">
    <citation type="submission" date="2017-12" db="EMBL/GenBank/DDBJ databases">
        <title>Kangiella profundi FT102 completed genome.</title>
        <authorList>
            <person name="Xu J."/>
            <person name="Wang J."/>
            <person name="Lu Y."/>
        </authorList>
    </citation>
    <scope>NUCLEOTIDE SEQUENCE [LARGE SCALE GENOMIC DNA]</scope>
    <source>
        <strain evidence="7 8">FT102</strain>
    </source>
</reference>
<dbReference type="Pfam" id="PF01979">
    <property type="entry name" value="Amidohydro_1"/>
    <property type="match status" value="1"/>
</dbReference>
<evidence type="ECO:0000256" key="2">
    <source>
        <dbReference type="ARBA" id="ARBA00022723"/>
    </source>
</evidence>